<evidence type="ECO:0000313" key="3">
    <source>
        <dbReference type="Proteomes" id="UP000504756"/>
    </source>
</evidence>
<dbReference type="RefSeq" id="WP_176489825.1">
    <property type="nucleotide sequence ID" value="NZ_BLXU01000001.1"/>
</dbReference>
<dbReference type="EMBL" id="BLXU01000001">
    <property type="protein sequence ID" value="GFO50729.1"/>
    <property type="molecule type" value="Genomic_DNA"/>
</dbReference>
<sequence>MKANKKITGEFTLSELGAVQPFQGWLNEMNFDYAKKGMTYKIANLTDELFDNILIQASEFDAQANDQMDLFEQGERKEVTDEKAEIPDPNTIDGYFEEM</sequence>
<dbReference type="AlphaFoldDB" id="A0A6L2ZRT5"/>
<organism evidence="2 3">
    <name type="scientific">Lactococcus garvieae</name>
    <dbReference type="NCBI Taxonomy" id="1363"/>
    <lineage>
        <taxon>Bacteria</taxon>
        <taxon>Bacillati</taxon>
        <taxon>Bacillota</taxon>
        <taxon>Bacilli</taxon>
        <taxon>Lactobacillales</taxon>
        <taxon>Streptococcaceae</taxon>
        <taxon>Lactococcus</taxon>
    </lineage>
</organism>
<gene>
    <name evidence="2" type="ORF">ikelab_00040</name>
</gene>
<evidence type="ECO:0000313" key="2">
    <source>
        <dbReference type="EMBL" id="GFO50729.1"/>
    </source>
</evidence>
<name>A0A6L2ZRT5_9LACT</name>
<protein>
    <submittedName>
        <fullName evidence="2">Uncharacterized protein</fullName>
    </submittedName>
</protein>
<dbReference type="Proteomes" id="UP000504756">
    <property type="component" value="Unassembled WGS sequence"/>
</dbReference>
<accession>A0A6L2ZRT5</accession>
<feature type="region of interest" description="Disordered" evidence="1">
    <location>
        <begin position="76"/>
        <end position="99"/>
    </location>
</feature>
<feature type="compositionally biased region" description="Basic and acidic residues" evidence="1">
    <location>
        <begin position="76"/>
        <end position="86"/>
    </location>
</feature>
<evidence type="ECO:0000256" key="1">
    <source>
        <dbReference type="SAM" id="MobiDB-lite"/>
    </source>
</evidence>
<proteinExistence type="predicted"/>
<comment type="caution">
    <text evidence="2">The sequence shown here is derived from an EMBL/GenBank/DDBJ whole genome shotgun (WGS) entry which is preliminary data.</text>
</comment>
<reference evidence="2 3" key="1">
    <citation type="submission" date="2020-06" db="EMBL/GenBank/DDBJ databases">
        <title>Draft genome sequence of Lactic acid bacteria from Okinawan-style tofu.</title>
        <authorList>
            <person name="Takara I."/>
            <person name="Ikematsu S."/>
        </authorList>
    </citation>
    <scope>NUCLEOTIDE SEQUENCE [LARGE SCALE GENOMIC DNA]</scope>
    <source>
        <strain evidence="3">lg38</strain>
    </source>
</reference>